<dbReference type="InterPro" id="IPR007462">
    <property type="entry name" value="COV1-like"/>
</dbReference>
<evidence type="ECO:0000313" key="3">
    <source>
        <dbReference type="Proteomes" id="UP000184609"/>
    </source>
</evidence>
<dbReference type="OrthoDB" id="6399850at2"/>
<accession>A0A1M7Z769</accession>
<evidence type="ECO:0000313" key="2">
    <source>
        <dbReference type="EMBL" id="SHO60620.1"/>
    </source>
</evidence>
<protein>
    <submittedName>
        <fullName evidence="2">Uncharacterized membrane protein</fullName>
    </submittedName>
</protein>
<keyword evidence="1" id="KW-0472">Membrane</keyword>
<keyword evidence="1" id="KW-0812">Transmembrane</keyword>
<sequence>MNSEPKIEDRPTNRTKRGFLLDTLIQGFIILLPLSIILLLLSFVFNFIFKIVSPISSILDPKNDDPHWSINFLSLGILVVFIFIIGAVIKIRLGKIYFSIFERKYLSKVPLYSMIQQTVLQFVGLKKLPFSEVVLIDPFQSGTMMTGFITDRINDDLITVFVPTAPNPANGNIYHVPKEKLVLLDVSTQDAMKTIMGMGTGTCSMLAGNQDNFKTNCSEESRMQLEGEEAQDNQVK</sequence>
<dbReference type="PANTHER" id="PTHR31876">
    <property type="entry name" value="COV-LIKE PROTEIN 1"/>
    <property type="match status" value="1"/>
</dbReference>
<feature type="transmembrane region" description="Helical" evidence="1">
    <location>
        <begin position="20"/>
        <end position="48"/>
    </location>
</feature>
<dbReference type="AlphaFoldDB" id="A0A1M7Z769"/>
<keyword evidence="1" id="KW-1133">Transmembrane helix</keyword>
<dbReference type="RefSeq" id="WP_073570538.1">
    <property type="nucleotide sequence ID" value="NZ_FRXN01000001.1"/>
</dbReference>
<organism evidence="2 3">
    <name type="scientific">Algoriphagus zhangzhouensis</name>
    <dbReference type="NCBI Taxonomy" id="1073327"/>
    <lineage>
        <taxon>Bacteria</taxon>
        <taxon>Pseudomonadati</taxon>
        <taxon>Bacteroidota</taxon>
        <taxon>Cytophagia</taxon>
        <taxon>Cytophagales</taxon>
        <taxon>Cyclobacteriaceae</taxon>
        <taxon>Algoriphagus</taxon>
    </lineage>
</organism>
<name>A0A1M7Z769_9BACT</name>
<dbReference type="Proteomes" id="UP000184609">
    <property type="component" value="Unassembled WGS sequence"/>
</dbReference>
<proteinExistence type="predicted"/>
<gene>
    <name evidence="2" type="ORF">SAMN04488108_0916</name>
</gene>
<evidence type="ECO:0000256" key="1">
    <source>
        <dbReference type="SAM" id="Phobius"/>
    </source>
</evidence>
<keyword evidence="3" id="KW-1185">Reference proteome</keyword>
<dbReference type="Pfam" id="PF04367">
    <property type="entry name" value="DUF502"/>
    <property type="match status" value="1"/>
</dbReference>
<feature type="transmembrane region" description="Helical" evidence="1">
    <location>
        <begin position="68"/>
        <end position="89"/>
    </location>
</feature>
<dbReference type="PANTHER" id="PTHR31876:SF26">
    <property type="entry name" value="PROTEIN LIKE COV 2"/>
    <property type="match status" value="1"/>
</dbReference>
<dbReference type="EMBL" id="FRXN01000001">
    <property type="protein sequence ID" value="SHO60620.1"/>
    <property type="molecule type" value="Genomic_DNA"/>
</dbReference>
<dbReference type="STRING" id="1073327.SAMN04488108_0916"/>
<reference evidence="3" key="1">
    <citation type="submission" date="2016-12" db="EMBL/GenBank/DDBJ databases">
        <authorList>
            <person name="Varghese N."/>
            <person name="Submissions S."/>
        </authorList>
    </citation>
    <scope>NUCLEOTIDE SEQUENCE [LARGE SCALE GENOMIC DNA]</scope>
    <source>
        <strain evidence="3">DSM 25035</strain>
    </source>
</reference>